<accession>A0A9Q7AF75</accession>
<dbReference type="InterPro" id="IPR029066">
    <property type="entry name" value="PLP-binding_barrel"/>
</dbReference>
<dbReference type="AlphaFoldDB" id="A0A9Q7AF75"/>
<evidence type="ECO:0000313" key="7">
    <source>
        <dbReference type="Proteomes" id="UP000671879"/>
    </source>
</evidence>
<dbReference type="KEGG" id="aram:KAR29_04260"/>
<dbReference type="PIRSF" id="PIRSF004848">
    <property type="entry name" value="YBL036c_PLPDEIII"/>
    <property type="match status" value="1"/>
</dbReference>
<evidence type="ECO:0000256" key="3">
    <source>
        <dbReference type="PIRSR" id="PIRSR004848-1"/>
    </source>
</evidence>
<protein>
    <recommendedName>
        <fullName evidence="2">Pyridoxal phosphate homeostasis protein</fullName>
        <shortName evidence="2">PLP homeostasis protein</shortName>
    </recommendedName>
</protein>
<dbReference type="HAMAP" id="MF_02087">
    <property type="entry name" value="PLP_homeostasis"/>
    <property type="match status" value="1"/>
</dbReference>
<dbReference type="NCBIfam" id="TIGR00044">
    <property type="entry name" value="YggS family pyridoxal phosphate-dependent enzyme"/>
    <property type="match status" value="1"/>
</dbReference>
<comment type="function">
    <text evidence="2">Pyridoxal 5'-phosphate (PLP)-binding protein, which is involved in PLP homeostasis.</text>
</comment>
<evidence type="ECO:0000256" key="4">
    <source>
        <dbReference type="RuleBase" id="RU004514"/>
    </source>
</evidence>
<feature type="modified residue" description="N6-(pyridoxal phosphate)lysine" evidence="2 3">
    <location>
        <position position="37"/>
    </location>
</feature>
<proteinExistence type="inferred from homology"/>
<feature type="domain" description="Alanine racemase N-terminal" evidence="5">
    <location>
        <begin position="14"/>
        <end position="227"/>
    </location>
</feature>
<dbReference type="InterPro" id="IPR011078">
    <property type="entry name" value="PyrdxlP_homeostasis"/>
</dbReference>
<evidence type="ECO:0000256" key="1">
    <source>
        <dbReference type="ARBA" id="ARBA00022898"/>
    </source>
</evidence>
<dbReference type="GO" id="GO:0030170">
    <property type="term" value="F:pyridoxal phosphate binding"/>
    <property type="evidence" value="ECO:0007669"/>
    <property type="project" value="UniProtKB-UniRule"/>
</dbReference>
<comment type="similarity">
    <text evidence="2 4">Belongs to the pyridoxal phosphate-binding protein YggS/PROSC family.</text>
</comment>
<evidence type="ECO:0000313" key="6">
    <source>
        <dbReference type="EMBL" id="QTX33119.1"/>
    </source>
</evidence>
<sequence>MVKEAVERVLSIRAEVDEAARRSGRSGRDVALVAVSKNHSVEAMKAFATAPIDGFGENRVQEAVEKRTLWPDRGLPWRMIGHLQRNKVRKALAVFDSLDSLDSVDLALTLERVLAEEGRELPVLVEVKCSDDEARTGLAPDGVEALLERVVTSCPHLSVEGLMTIGPLDGGERATRRAFSSLREQRGRLRERTGLALPHLSMGMSGDYLWAVEEGSTVLRIGTALFGRR</sequence>
<keyword evidence="7" id="KW-1185">Reference proteome</keyword>
<dbReference type="InterPro" id="IPR001608">
    <property type="entry name" value="Ala_racemase_N"/>
</dbReference>
<keyword evidence="1 2" id="KW-0663">Pyridoxal phosphate</keyword>
<dbReference type="Proteomes" id="UP000671879">
    <property type="component" value="Chromosome"/>
</dbReference>
<dbReference type="RefSeq" id="WP_274374394.1">
    <property type="nucleotide sequence ID" value="NZ_CP072943.1"/>
</dbReference>
<dbReference type="Pfam" id="PF01168">
    <property type="entry name" value="Ala_racemase_N"/>
    <property type="match status" value="1"/>
</dbReference>
<gene>
    <name evidence="6" type="ORF">KAR29_04260</name>
</gene>
<evidence type="ECO:0000259" key="5">
    <source>
        <dbReference type="Pfam" id="PF01168"/>
    </source>
</evidence>
<dbReference type="CDD" id="cd00635">
    <property type="entry name" value="PLPDE_III_YBL036c_like"/>
    <property type="match status" value="1"/>
</dbReference>
<evidence type="ECO:0000256" key="2">
    <source>
        <dbReference type="HAMAP-Rule" id="MF_02087"/>
    </source>
</evidence>
<name>A0A9Q7AF75_9BACT</name>
<dbReference type="SUPFAM" id="SSF51419">
    <property type="entry name" value="PLP-binding barrel"/>
    <property type="match status" value="1"/>
</dbReference>
<dbReference type="Gene3D" id="3.20.20.10">
    <property type="entry name" value="Alanine racemase"/>
    <property type="match status" value="1"/>
</dbReference>
<reference evidence="7" key="1">
    <citation type="submission" date="2021-04" db="EMBL/GenBank/DDBJ databases">
        <title>A novel Synergistetes isolate from a pyrite-forming mixed culture.</title>
        <authorList>
            <person name="Bunk B."/>
            <person name="Sproer C."/>
            <person name="Spring S."/>
            <person name="Pester M."/>
        </authorList>
    </citation>
    <scope>NUCLEOTIDE SEQUENCE [LARGE SCALE GENOMIC DNA]</scope>
    <source>
        <strain evidence="7">J.5.4.2-T.3.5.2</strain>
    </source>
</reference>
<comment type="cofactor">
    <cofactor evidence="3">
        <name>pyridoxal 5'-phosphate</name>
        <dbReference type="ChEBI" id="CHEBI:597326"/>
    </cofactor>
</comment>
<organism evidence="6 7">
    <name type="scientific">Aminithiophilus ramosus</name>
    <dbReference type="NCBI Taxonomy" id="3029084"/>
    <lineage>
        <taxon>Bacteria</taxon>
        <taxon>Thermotogati</taxon>
        <taxon>Synergistota</taxon>
        <taxon>Synergistia</taxon>
        <taxon>Synergistales</taxon>
        <taxon>Aminithiophilaceae</taxon>
        <taxon>Aminithiophilus</taxon>
    </lineage>
</organism>
<dbReference type="EMBL" id="CP072943">
    <property type="protein sequence ID" value="QTX33119.1"/>
    <property type="molecule type" value="Genomic_DNA"/>
</dbReference>
<dbReference type="PANTHER" id="PTHR10146">
    <property type="entry name" value="PROLINE SYNTHETASE CO-TRANSCRIBED BACTERIAL HOMOLOG PROTEIN"/>
    <property type="match status" value="1"/>
</dbReference>
<dbReference type="PANTHER" id="PTHR10146:SF14">
    <property type="entry name" value="PYRIDOXAL PHOSPHATE HOMEOSTASIS PROTEIN"/>
    <property type="match status" value="1"/>
</dbReference>